<sequence length="80" mass="8639">GTQRGMSSQGVRRNGPVKLRLTVLCAKNLAKKDFFHTLERQTQSPSAYGITRRSTKSRVQVSSAVSASCPTPSTDSKTLA</sequence>
<dbReference type="EMBL" id="CM043785">
    <property type="protein sequence ID" value="KAI4832448.1"/>
    <property type="molecule type" value="Genomic_DNA"/>
</dbReference>
<feature type="non-terminal residue" evidence="1">
    <location>
        <position position="80"/>
    </location>
</feature>
<protein>
    <submittedName>
        <fullName evidence="1">Uncharacterized protein</fullName>
    </submittedName>
</protein>
<keyword evidence="2" id="KW-1185">Reference proteome</keyword>
<gene>
    <name evidence="1" type="ORF">KUCAC02_015417</name>
</gene>
<organism evidence="1 2">
    <name type="scientific">Chaenocephalus aceratus</name>
    <name type="common">Blackfin icefish</name>
    <name type="synonym">Chaenichthys aceratus</name>
    <dbReference type="NCBI Taxonomy" id="36190"/>
    <lineage>
        <taxon>Eukaryota</taxon>
        <taxon>Metazoa</taxon>
        <taxon>Chordata</taxon>
        <taxon>Craniata</taxon>
        <taxon>Vertebrata</taxon>
        <taxon>Euteleostomi</taxon>
        <taxon>Actinopterygii</taxon>
        <taxon>Neopterygii</taxon>
        <taxon>Teleostei</taxon>
        <taxon>Neoteleostei</taxon>
        <taxon>Acanthomorphata</taxon>
        <taxon>Eupercaria</taxon>
        <taxon>Perciformes</taxon>
        <taxon>Notothenioidei</taxon>
        <taxon>Channichthyidae</taxon>
        <taxon>Chaenocephalus</taxon>
    </lineage>
</organism>
<dbReference type="Proteomes" id="UP001057452">
    <property type="component" value="Chromosome 1"/>
</dbReference>
<evidence type="ECO:0000313" key="2">
    <source>
        <dbReference type="Proteomes" id="UP001057452"/>
    </source>
</evidence>
<accession>A0ACB9XYP8</accession>
<proteinExistence type="predicted"/>
<feature type="non-terminal residue" evidence="1">
    <location>
        <position position="1"/>
    </location>
</feature>
<name>A0ACB9XYP8_CHAAC</name>
<comment type="caution">
    <text evidence="1">The sequence shown here is derived from an EMBL/GenBank/DDBJ whole genome shotgun (WGS) entry which is preliminary data.</text>
</comment>
<evidence type="ECO:0000313" key="1">
    <source>
        <dbReference type="EMBL" id="KAI4832448.1"/>
    </source>
</evidence>
<reference evidence="1" key="1">
    <citation type="submission" date="2022-05" db="EMBL/GenBank/DDBJ databases">
        <title>Chromosome-level genome of Chaenocephalus aceratus.</title>
        <authorList>
            <person name="Park H."/>
        </authorList>
    </citation>
    <scope>NUCLEOTIDE SEQUENCE</scope>
    <source>
        <strain evidence="1">KU_202001</strain>
    </source>
</reference>